<evidence type="ECO:0000256" key="10">
    <source>
        <dbReference type="ARBA" id="ARBA00022989"/>
    </source>
</evidence>
<evidence type="ECO:0000256" key="6">
    <source>
        <dbReference type="ARBA" id="ARBA00022692"/>
    </source>
</evidence>
<keyword evidence="17" id="KW-1185">Reference proteome</keyword>
<organism evidence="16 17">
    <name type="scientific">Camellia sinensis var. sinensis</name>
    <name type="common">China tea</name>
    <dbReference type="NCBI Taxonomy" id="542762"/>
    <lineage>
        <taxon>Eukaryota</taxon>
        <taxon>Viridiplantae</taxon>
        <taxon>Streptophyta</taxon>
        <taxon>Embryophyta</taxon>
        <taxon>Tracheophyta</taxon>
        <taxon>Spermatophyta</taxon>
        <taxon>Magnoliopsida</taxon>
        <taxon>eudicotyledons</taxon>
        <taxon>Gunneridae</taxon>
        <taxon>Pentapetalae</taxon>
        <taxon>asterids</taxon>
        <taxon>Ericales</taxon>
        <taxon>Theaceae</taxon>
        <taxon>Camellia</taxon>
    </lineage>
</organism>
<reference evidence="16 17" key="1">
    <citation type="journal article" date="2018" name="Proc. Natl. Acad. Sci. U.S.A.">
        <title>Draft genome sequence of Camellia sinensis var. sinensis provides insights into the evolution of the tea genome and tea quality.</title>
        <authorList>
            <person name="Wei C."/>
            <person name="Yang H."/>
            <person name="Wang S."/>
            <person name="Zhao J."/>
            <person name="Liu C."/>
            <person name="Gao L."/>
            <person name="Xia E."/>
            <person name="Lu Y."/>
            <person name="Tai Y."/>
            <person name="She G."/>
            <person name="Sun J."/>
            <person name="Cao H."/>
            <person name="Tong W."/>
            <person name="Gao Q."/>
            <person name="Li Y."/>
            <person name="Deng W."/>
            <person name="Jiang X."/>
            <person name="Wang W."/>
            <person name="Chen Q."/>
            <person name="Zhang S."/>
            <person name="Li H."/>
            <person name="Wu J."/>
            <person name="Wang P."/>
            <person name="Li P."/>
            <person name="Shi C."/>
            <person name="Zheng F."/>
            <person name="Jian J."/>
            <person name="Huang B."/>
            <person name="Shan D."/>
            <person name="Shi M."/>
            <person name="Fang C."/>
            <person name="Yue Y."/>
            <person name="Li F."/>
            <person name="Li D."/>
            <person name="Wei S."/>
            <person name="Han B."/>
            <person name="Jiang C."/>
            <person name="Yin Y."/>
            <person name="Xia T."/>
            <person name="Zhang Z."/>
            <person name="Bennetzen J.L."/>
            <person name="Zhao S."/>
            <person name="Wan X."/>
        </authorList>
    </citation>
    <scope>NUCLEOTIDE SEQUENCE [LARGE SCALE GENOMIC DNA]</scope>
    <source>
        <strain evidence="17">cv. Shuchazao</strain>
        <tissue evidence="16">Leaf</tissue>
    </source>
</reference>
<feature type="transmembrane region" description="Helical" evidence="15">
    <location>
        <begin position="12"/>
        <end position="30"/>
    </location>
</feature>
<evidence type="ECO:0000256" key="12">
    <source>
        <dbReference type="ARBA" id="ARBA00023128"/>
    </source>
</evidence>
<keyword evidence="12" id="KW-0496">Mitochondrion</keyword>
<dbReference type="GO" id="GO:0020037">
    <property type="term" value="F:heme binding"/>
    <property type="evidence" value="ECO:0007669"/>
    <property type="project" value="InterPro"/>
</dbReference>
<evidence type="ECO:0008006" key="18">
    <source>
        <dbReference type="Google" id="ProtNLM"/>
    </source>
</evidence>
<dbReference type="Proteomes" id="UP000306102">
    <property type="component" value="Unassembled WGS sequence"/>
</dbReference>
<dbReference type="SUPFAM" id="SSF46626">
    <property type="entry name" value="Cytochrome c"/>
    <property type="match status" value="1"/>
</dbReference>
<keyword evidence="10 15" id="KW-1133">Transmembrane helix</keyword>
<comment type="similarity">
    <text evidence="2">Belongs to the cytochrome c family.</text>
</comment>
<keyword evidence="11 14" id="KW-0408">Iron</keyword>
<proteinExistence type="inferred from homology"/>
<evidence type="ECO:0000256" key="1">
    <source>
        <dbReference type="ARBA" id="ARBA00004273"/>
    </source>
</evidence>
<feature type="binding site" description="covalent" evidence="14">
    <location>
        <position position="69"/>
    </location>
    <ligand>
        <name>heme c</name>
        <dbReference type="ChEBI" id="CHEBI:61717"/>
    </ligand>
</feature>
<evidence type="ECO:0000256" key="3">
    <source>
        <dbReference type="ARBA" id="ARBA00022448"/>
    </source>
</evidence>
<name>A0A4S4DXP7_CAMSN</name>
<evidence type="ECO:0000256" key="8">
    <source>
        <dbReference type="ARBA" id="ARBA00022792"/>
    </source>
</evidence>
<sequence>MSSFEICFYQFAVRVLASTYCLCVSNYFALYRFFALKYVADSACIVLRVDQIREGLHYNPYFPGGAIAMPKMLIDGAVEYEDVSPATESQMGKDVVTFLSWAAEPEMEERKLMGFKWIFVLSLALLQAAYYRRMRWSVLKSHVYTTKMFQLLLAAYSTISIQDASLFLGMNEDDATNLKVVSYTPCRALNLSHGMF</sequence>
<comment type="subcellular location">
    <subcellularLocation>
        <location evidence="1">Mitochondrion inner membrane</location>
    </subcellularLocation>
</comment>
<evidence type="ECO:0000256" key="4">
    <source>
        <dbReference type="ARBA" id="ARBA00022617"/>
    </source>
</evidence>
<dbReference type="GO" id="GO:0009055">
    <property type="term" value="F:electron transfer activity"/>
    <property type="evidence" value="ECO:0007669"/>
    <property type="project" value="InterPro"/>
</dbReference>
<dbReference type="InterPro" id="IPR021157">
    <property type="entry name" value="Cyt_c1_TM_anchor_C"/>
</dbReference>
<dbReference type="GO" id="GO:0046872">
    <property type="term" value="F:metal ion binding"/>
    <property type="evidence" value="ECO:0007669"/>
    <property type="project" value="UniProtKB-KW"/>
</dbReference>
<dbReference type="Gene3D" id="1.20.5.100">
    <property type="entry name" value="Cytochrome c1, transmembrane anchor, C-terminal"/>
    <property type="match status" value="1"/>
</dbReference>
<accession>A0A4S4DXP7</accession>
<dbReference type="FunFam" id="1.20.5.100:FF:000003">
    <property type="entry name" value="Cytochrome c1, heme protein, mitochondrial"/>
    <property type="match status" value="1"/>
</dbReference>
<evidence type="ECO:0000256" key="13">
    <source>
        <dbReference type="ARBA" id="ARBA00023136"/>
    </source>
</evidence>
<dbReference type="SUPFAM" id="SSF81496">
    <property type="entry name" value="Cytochrome c1 subunit of cytochrome bc1 complex (Ubiquinol-cytochrome c reductase), transmembrane anchor"/>
    <property type="match status" value="1"/>
</dbReference>
<evidence type="ECO:0000313" key="17">
    <source>
        <dbReference type="Proteomes" id="UP000306102"/>
    </source>
</evidence>
<protein>
    <recommendedName>
        <fullName evidence="18">Cytochrome c domain-containing protein</fullName>
    </recommendedName>
</protein>
<feature type="transmembrane region" description="Helical" evidence="15">
    <location>
        <begin position="114"/>
        <end position="131"/>
    </location>
</feature>
<dbReference type="Gene3D" id="1.10.760.10">
    <property type="entry name" value="Cytochrome c-like domain"/>
    <property type="match status" value="1"/>
</dbReference>
<comment type="caution">
    <text evidence="16">The sequence shown here is derived from an EMBL/GenBank/DDBJ whole genome shotgun (WGS) entry which is preliminary data.</text>
</comment>
<keyword evidence="13 15" id="KW-0472">Membrane</keyword>
<dbReference type="InterPro" id="IPR002326">
    <property type="entry name" value="Cyt_c1"/>
</dbReference>
<evidence type="ECO:0000256" key="14">
    <source>
        <dbReference type="PIRSR" id="PIRSR602326-1"/>
    </source>
</evidence>
<dbReference type="GO" id="GO:0005743">
    <property type="term" value="C:mitochondrial inner membrane"/>
    <property type="evidence" value="ECO:0007669"/>
    <property type="project" value="UniProtKB-SubCell"/>
</dbReference>
<evidence type="ECO:0000256" key="7">
    <source>
        <dbReference type="ARBA" id="ARBA00022723"/>
    </source>
</evidence>
<evidence type="ECO:0000256" key="9">
    <source>
        <dbReference type="ARBA" id="ARBA00022982"/>
    </source>
</evidence>
<keyword evidence="3" id="KW-0813">Transport</keyword>
<dbReference type="EMBL" id="SDRB02009964">
    <property type="protein sequence ID" value="THG07456.1"/>
    <property type="molecule type" value="Genomic_DNA"/>
</dbReference>
<comment type="cofactor">
    <cofactor evidence="14">
        <name>heme c</name>
        <dbReference type="ChEBI" id="CHEBI:61717"/>
    </cofactor>
    <text evidence="14">Binds 1 heme c group covalently per subunit.</text>
</comment>
<dbReference type="Pfam" id="PF02167">
    <property type="entry name" value="Cytochrom_C1"/>
    <property type="match status" value="1"/>
</dbReference>
<dbReference type="PANTHER" id="PTHR10266">
    <property type="entry name" value="CYTOCHROME C1"/>
    <property type="match status" value="1"/>
</dbReference>
<dbReference type="InterPro" id="IPR036909">
    <property type="entry name" value="Cyt_c-like_dom_sf"/>
</dbReference>
<dbReference type="GO" id="GO:0006122">
    <property type="term" value="P:mitochondrial electron transport, ubiquinol to cytochrome c"/>
    <property type="evidence" value="ECO:0007669"/>
    <property type="project" value="TreeGrafter"/>
</dbReference>
<evidence type="ECO:0000256" key="15">
    <source>
        <dbReference type="SAM" id="Phobius"/>
    </source>
</evidence>
<evidence type="ECO:0000256" key="2">
    <source>
        <dbReference type="ARBA" id="ARBA00006488"/>
    </source>
</evidence>
<evidence type="ECO:0000256" key="5">
    <source>
        <dbReference type="ARBA" id="ARBA00022660"/>
    </source>
</evidence>
<keyword evidence="9" id="KW-0249">Electron transport</keyword>
<dbReference type="PANTHER" id="PTHR10266:SF3">
    <property type="entry name" value="CYTOCHROME C1, HEME PROTEIN, MITOCHONDRIAL"/>
    <property type="match status" value="1"/>
</dbReference>
<evidence type="ECO:0000313" key="16">
    <source>
        <dbReference type="EMBL" id="THG07456.1"/>
    </source>
</evidence>
<dbReference type="PRINTS" id="PR00603">
    <property type="entry name" value="CYTOCHROMEC1"/>
</dbReference>
<dbReference type="STRING" id="542762.A0A4S4DXP7"/>
<keyword evidence="6 15" id="KW-0812">Transmembrane</keyword>
<dbReference type="AlphaFoldDB" id="A0A4S4DXP7"/>
<keyword evidence="8" id="KW-0999">Mitochondrion inner membrane</keyword>
<keyword evidence="5" id="KW-0679">Respiratory chain</keyword>
<keyword evidence="7 14" id="KW-0479">Metal-binding</keyword>
<keyword evidence="4 14" id="KW-0349">Heme</keyword>
<gene>
    <name evidence="16" type="ORF">TEA_003464</name>
</gene>
<evidence type="ECO:0000256" key="11">
    <source>
        <dbReference type="ARBA" id="ARBA00023004"/>
    </source>
</evidence>